<keyword evidence="1" id="KW-0539">Nucleus</keyword>
<feature type="compositionally biased region" description="Polar residues" evidence="2">
    <location>
        <begin position="270"/>
        <end position="281"/>
    </location>
</feature>
<dbReference type="EMBL" id="AZHF01000008">
    <property type="protein sequence ID" value="OAA71979.1"/>
    <property type="molecule type" value="Genomic_DNA"/>
</dbReference>
<evidence type="ECO:0000256" key="2">
    <source>
        <dbReference type="SAM" id="MobiDB-lite"/>
    </source>
</evidence>
<dbReference type="Proteomes" id="UP000076881">
    <property type="component" value="Unassembled WGS sequence"/>
</dbReference>
<accession>A0A162MX31</accession>
<protein>
    <recommendedName>
        <fullName evidence="5">ARCA-like protein</fullName>
    </recommendedName>
</protein>
<dbReference type="OrthoDB" id="4525710at2759"/>
<dbReference type="GO" id="GO:0045944">
    <property type="term" value="P:positive regulation of transcription by RNA polymerase II"/>
    <property type="evidence" value="ECO:0007669"/>
    <property type="project" value="TreeGrafter"/>
</dbReference>
<dbReference type="GO" id="GO:0003700">
    <property type="term" value="F:DNA-binding transcription factor activity"/>
    <property type="evidence" value="ECO:0007669"/>
    <property type="project" value="TreeGrafter"/>
</dbReference>
<feature type="compositionally biased region" description="Low complexity" evidence="2">
    <location>
        <begin position="247"/>
        <end position="264"/>
    </location>
</feature>
<dbReference type="PANTHER" id="PTHR37534:SF2">
    <property type="entry name" value="N-ACETYLTRANSFERASE DOMAIN-CONTAINING PROTEIN"/>
    <property type="match status" value="1"/>
</dbReference>
<evidence type="ECO:0000256" key="1">
    <source>
        <dbReference type="ARBA" id="ARBA00023242"/>
    </source>
</evidence>
<name>A0A162MX31_CORDF</name>
<dbReference type="GO" id="GO:0000976">
    <property type="term" value="F:transcription cis-regulatory region binding"/>
    <property type="evidence" value="ECO:0007669"/>
    <property type="project" value="TreeGrafter"/>
</dbReference>
<feature type="compositionally biased region" description="Polar residues" evidence="2">
    <location>
        <begin position="221"/>
        <end position="232"/>
    </location>
</feature>
<evidence type="ECO:0008006" key="5">
    <source>
        <dbReference type="Google" id="ProtNLM"/>
    </source>
</evidence>
<organism evidence="3 4">
    <name type="scientific">Akanthomyces lecanii RCEF 1005</name>
    <dbReference type="NCBI Taxonomy" id="1081108"/>
    <lineage>
        <taxon>Eukaryota</taxon>
        <taxon>Fungi</taxon>
        <taxon>Dikarya</taxon>
        <taxon>Ascomycota</taxon>
        <taxon>Pezizomycotina</taxon>
        <taxon>Sordariomycetes</taxon>
        <taxon>Hypocreomycetidae</taxon>
        <taxon>Hypocreales</taxon>
        <taxon>Cordycipitaceae</taxon>
        <taxon>Akanthomyces</taxon>
        <taxon>Cordyceps confragosa</taxon>
    </lineage>
</organism>
<reference evidence="3 4" key="1">
    <citation type="journal article" date="2016" name="Genome Biol. Evol.">
        <title>Divergent and convergent evolution of fungal pathogenicity.</title>
        <authorList>
            <person name="Shang Y."/>
            <person name="Xiao G."/>
            <person name="Zheng P."/>
            <person name="Cen K."/>
            <person name="Zhan S."/>
            <person name="Wang C."/>
        </authorList>
    </citation>
    <scope>NUCLEOTIDE SEQUENCE [LARGE SCALE GENOMIC DNA]</scope>
    <source>
        <strain evidence="3 4">RCEF 1005</strain>
    </source>
</reference>
<gene>
    <name evidence="3" type="ORF">LEL_09214</name>
</gene>
<dbReference type="PANTHER" id="PTHR37534">
    <property type="entry name" value="TRANSCRIPTIONAL ACTIVATOR PROTEIN UGA3"/>
    <property type="match status" value="1"/>
</dbReference>
<sequence>MDISRQSRTVQISAVPRDRTVKTPTCETYSPPPRQELCFVFPAPPFNLIHVCRESRGHIIKHESYQRLCLSKVPDEPGLFPALSPLIRRLKLRATSAAMRAKDGWWAWHEQHNQSCLAYRSEDVHIIDEVPNKMMTAAATGYGLMVTGARYQSLEENVPGMEENSMPRPLNGSDEEKPKCKRCQQKDLPCSRPTKKTIFRHGATARFDKDQKWVNSSARQFRVQTTGDTPPSNEDAESPPSPRKTADSGAAADATSSHSSSYSTPVETPHSASDQLQATNPRRTDTPMTHRPSIPSISYLNSALSPPVGLPGIASLTAQPVQDHQDGTNLRQFPLQDVQEACLLRYFIDEISQWFDLCDENRHFQLVVPLKARKHAHLLNAIFAVSARHLSRLPQYKTPQGILYQGQLLTKLGNHDAVEYMLKCIPAFRRFHENEDDDFRESIIATAVILRQLEEIDEEDEDPDDDYHMTGEDEYLHEKQINFMPIINAVLRDPASQAMFGHRSLIQAAYWFALRQEIYHSFTRRKPPQLDLPLEYWQGASNVNKTVMHTVQVAKWHWGRGTDDEFLRLMDQQSFLEHTVLANTRPLLEKPADKRQGEIFPTIWYTTHIELTSIQQSLMARSVLVSENPYLKQQASSRASWRKVENEVRLLMLDLCGIALCHPASAPALVNAAIGIQLYGDYFTDEYERLALRSVVEKYRDAHAWPVRRLLEMFT</sequence>
<proteinExistence type="predicted"/>
<dbReference type="GO" id="GO:0005634">
    <property type="term" value="C:nucleus"/>
    <property type="evidence" value="ECO:0007669"/>
    <property type="project" value="TreeGrafter"/>
</dbReference>
<comment type="caution">
    <text evidence="3">The sequence shown here is derived from an EMBL/GenBank/DDBJ whole genome shotgun (WGS) entry which is preliminary data.</text>
</comment>
<feature type="region of interest" description="Disordered" evidence="2">
    <location>
        <begin position="160"/>
        <end position="195"/>
    </location>
</feature>
<evidence type="ECO:0000313" key="4">
    <source>
        <dbReference type="Proteomes" id="UP000076881"/>
    </source>
</evidence>
<evidence type="ECO:0000313" key="3">
    <source>
        <dbReference type="EMBL" id="OAA71979.1"/>
    </source>
</evidence>
<dbReference type="STRING" id="1081108.A0A162MX31"/>
<feature type="region of interest" description="Disordered" evidence="2">
    <location>
        <begin position="221"/>
        <end position="295"/>
    </location>
</feature>
<dbReference type="AlphaFoldDB" id="A0A162MX31"/>
<keyword evidence="4" id="KW-1185">Reference proteome</keyword>